<protein>
    <recommendedName>
        <fullName evidence="14 21">tRNA-splicing ligase RtcB</fullName>
        <ecNumber evidence="21">6.5.1.-</ecNumber>
    </recommendedName>
</protein>
<evidence type="ECO:0000256" key="6">
    <source>
        <dbReference type="ARBA" id="ARBA00022741"/>
    </source>
</evidence>
<keyword evidence="6 19" id="KW-0547">Nucleotide-binding</keyword>
<dbReference type="InterPro" id="IPR030934">
    <property type="entry name" value="Intein_C"/>
</dbReference>
<keyword evidence="4" id="KW-0540">Nuclease</keyword>
<evidence type="ECO:0000256" key="19">
    <source>
        <dbReference type="PIRSR" id="PIRSR601233-2"/>
    </source>
</evidence>
<reference evidence="23" key="1">
    <citation type="submission" date="2009-10" db="EMBL/GenBank/DDBJ databases">
        <title>Complete sequence of chromosome of Methanocaldococcus vulcanius M7.</title>
        <authorList>
            <consortium name="US DOE Joint Genome Institute"/>
            <person name="Lucas S."/>
            <person name="Copeland A."/>
            <person name="Lapidus A."/>
            <person name="Glavina del Rio T."/>
            <person name="Dalin E."/>
            <person name="Tice H."/>
            <person name="Bruce D."/>
            <person name="Goodwin L."/>
            <person name="Pitluck S."/>
            <person name="Lcollab F.I."/>
            <person name="Brettin T."/>
            <person name="Detter J.C."/>
            <person name="Han C."/>
            <person name="Tapia R."/>
            <person name="Kuske C.R."/>
            <person name="Schmutz J."/>
            <person name="Larimer F."/>
            <person name="Land M."/>
            <person name="Hauser L."/>
            <person name="Kyrpides N."/>
            <person name="Ovchinikova G."/>
            <person name="Sieprawska-Lupa M."/>
            <person name="Whitman W.B."/>
            <person name="Woyke T."/>
        </authorList>
    </citation>
    <scope>NUCLEOTIDE SEQUENCE [LARGE SCALE GENOMIC DNA]</scope>
    <source>
        <strain evidence="23">M7</strain>
    </source>
</reference>
<dbReference type="Pfam" id="PF14890">
    <property type="entry name" value="Intein_splicing"/>
    <property type="match status" value="1"/>
</dbReference>
<feature type="domain" description="DOD-type homing endonuclease" evidence="22">
    <location>
        <begin position="231"/>
        <end position="387"/>
    </location>
</feature>
<dbReference type="GO" id="GO:0016539">
    <property type="term" value="P:intein-mediated protein splicing"/>
    <property type="evidence" value="ECO:0007669"/>
    <property type="project" value="InterPro"/>
</dbReference>
<evidence type="ECO:0000256" key="5">
    <source>
        <dbReference type="ARBA" id="ARBA00022723"/>
    </source>
</evidence>
<evidence type="ECO:0000256" key="11">
    <source>
        <dbReference type="ARBA" id="ARBA00023000"/>
    </source>
</evidence>
<dbReference type="GO" id="GO:0046872">
    <property type="term" value="F:metal ion binding"/>
    <property type="evidence" value="ECO:0007669"/>
    <property type="project" value="UniProtKB-UniRule"/>
</dbReference>
<dbReference type="Gene3D" id="3.90.1860.10">
    <property type="entry name" value="tRNA-splicing ligase RtcB"/>
    <property type="match status" value="2"/>
</dbReference>
<dbReference type="GeneID" id="8513918"/>
<dbReference type="GO" id="GO:0170057">
    <property type="term" value="F:RNA ligase (GTP) activity"/>
    <property type="evidence" value="ECO:0007669"/>
    <property type="project" value="UniProtKB-EC"/>
</dbReference>
<dbReference type="NCBIfam" id="TIGR01445">
    <property type="entry name" value="intein_Nterm"/>
    <property type="match status" value="1"/>
</dbReference>
<dbReference type="EMBL" id="CP001787">
    <property type="protein sequence ID" value="ACX73414.1"/>
    <property type="molecule type" value="Genomic_DNA"/>
</dbReference>
<evidence type="ECO:0000259" key="22">
    <source>
        <dbReference type="PROSITE" id="PS50819"/>
    </source>
</evidence>
<feature type="binding site" evidence="20">
    <location>
        <position position="822"/>
    </location>
    <ligand>
        <name>Mn(2+)</name>
        <dbReference type="ChEBI" id="CHEBI:29035"/>
        <label>2</label>
    </ligand>
</feature>
<dbReference type="FunFam" id="3.90.1860.10:FF:000001">
    <property type="entry name" value="tRNA-splicing ligase RtcB homolog"/>
    <property type="match status" value="1"/>
</dbReference>
<dbReference type="PROSITE" id="PS50817">
    <property type="entry name" value="INTEIN_N_TER"/>
    <property type="match status" value="1"/>
</dbReference>
<accession>C9RDN5</accession>
<dbReference type="AlphaFoldDB" id="C9RDN5"/>
<dbReference type="Gene3D" id="2.170.16.10">
    <property type="entry name" value="Hedgehog/Intein (Hint) domain"/>
    <property type="match status" value="1"/>
</dbReference>
<keyword evidence="24" id="KW-1185">Reference proteome</keyword>
<evidence type="ECO:0000256" key="13">
    <source>
        <dbReference type="ARBA" id="ARBA00023211"/>
    </source>
</evidence>
<evidence type="ECO:0000256" key="10">
    <source>
        <dbReference type="ARBA" id="ARBA00022886"/>
    </source>
</evidence>
<dbReference type="Pfam" id="PF01139">
    <property type="entry name" value="RtcB"/>
    <property type="match status" value="2"/>
</dbReference>
<dbReference type="SUPFAM" id="SSF51294">
    <property type="entry name" value="Hedgehog/intein (Hint) domain"/>
    <property type="match status" value="1"/>
</dbReference>
<keyword evidence="13 20" id="KW-0464">Manganese</keyword>
<feature type="binding site" evidence="20">
    <location>
        <position position="728"/>
    </location>
    <ligand>
        <name>Mn(2+)</name>
        <dbReference type="ChEBI" id="CHEBI:29035"/>
        <label>2</label>
    </ligand>
</feature>
<comment type="function">
    <text evidence="15">Essential for tRNA splicing and maturation. Acts by directly joining spliced tRNA halves to mature-sized tRNAs. Joins RNA with 2',3'-cyclic-phosphate or 3'-phosphate ends to RNA with 5'-hydroxy ends.</text>
</comment>
<evidence type="ECO:0000313" key="23">
    <source>
        <dbReference type="EMBL" id="ACX73414.1"/>
    </source>
</evidence>
<dbReference type="InterPro" id="IPR003587">
    <property type="entry name" value="Hint_dom_N"/>
</dbReference>
<comment type="subunit">
    <text evidence="2 21">Monomer.</text>
</comment>
<evidence type="ECO:0000313" key="24">
    <source>
        <dbReference type="Proteomes" id="UP000002063"/>
    </source>
</evidence>
<dbReference type="GO" id="GO:0016787">
    <property type="term" value="F:hydrolase activity"/>
    <property type="evidence" value="ECO:0007669"/>
    <property type="project" value="UniProtKB-KW"/>
</dbReference>
<dbReference type="SUPFAM" id="SSF103365">
    <property type="entry name" value="Hypothetical protein PH1602"/>
    <property type="match status" value="2"/>
</dbReference>
<evidence type="ECO:0000256" key="21">
    <source>
        <dbReference type="RuleBase" id="RU371113"/>
    </source>
</evidence>
<dbReference type="PROSITE" id="PS50819">
    <property type="entry name" value="INTEIN_ENDONUCLEASE"/>
    <property type="match status" value="1"/>
</dbReference>
<keyword evidence="9" id="KW-0068">Autocatalytic cleavage</keyword>
<dbReference type="STRING" id="579137.Metvu_1561"/>
<evidence type="ECO:0000256" key="16">
    <source>
        <dbReference type="ARBA" id="ARBA00047746"/>
    </source>
</evidence>
<feature type="binding site" evidence="19">
    <location>
        <begin position="822"/>
        <end position="823"/>
    </location>
    <ligand>
        <name>GMP</name>
        <dbReference type="ChEBI" id="CHEBI:58115"/>
    </ligand>
</feature>
<comment type="similarity">
    <text evidence="1 21">Belongs to the RtcB family.</text>
</comment>
<dbReference type="InterPro" id="IPR027434">
    <property type="entry name" value="Homing_endonucl"/>
</dbReference>
<organism evidence="23 24">
    <name type="scientific">Methanocaldococcus vulcanius (strain ATCC 700851 / DSM 12094 / M7)</name>
    <name type="common">Methanococcus vulcanius</name>
    <dbReference type="NCBI Taxonomy" id="579137"/>
    <lineage>
        <taxon>Archaea</taxon>
        <taxon>Methanobacteriati</taxon>
        <taxon>Methanobacteriota</taxon>
        <taxon>Methanomada group</taxon>
        <taxon>Methanococci</taxon>
        <taxon>Methanococcales</taxon>
        <taxon>Methanocaldococcaceae</taxon>
        <taxon>Methanocaldococcus</taxon>
    </lineage>
</organism>
<keyword evidence="5 20" id="KW-0479">Metal-binding</keyword>
<keyword evidence="11" id="KW-0651">Protein splicing</keyword>
<dbReference type="InterPro" id="IPR036025">
    <property type="entry name" value="RtcB-like_sf"/>
</dbReference>
<evidence type="ECO:0000256" key="18">
    <source>
        <dbReference type="PIRSR" id="PIRSR601233-1"/>
    </source>
</evidence>
<dbReference type="RefSeq" id="WP_015733633.1">
    <property type="nucleotide sequence ID" value="NC_013407.1"/>
</dbReference>
<dbReference type="InterPro" id="IPR006141">
    <property type="entry name" value="Intein_N"/>
</dbReference>
<evidence type="ECO:0000256" key="1">
    <source>
        <dbReference type="ARBA" id="ARBA00008071"/>
    </source>
</evidence>
<feature type="active site" description="GMP-histidine intermediate" evidence="18">
    <location>
        <position position="897"/>
    </location>
</feature>
<dbReference type="EC" id="6.5.1.-" evidence="21"/>
<dbReference type="eggNOG" id="arCOG03158">
    <property type="taxonomic scope" value="Archaea"/>
</dbReference>
<dbReference type="PROSITE" id="PS50818">
    <property type="entry name" value="INTEIN_C_TER"/>
    <property type="match status" value="1"/>
</dbReference>
<sequence>MKDRLKKVSDVVWELPKDYKDCMRVPGRIYLNEILLDELEPEVLEQIANVACLPGIYKYSIAMPDVHYGYGFCLHPNARVLTEHGFYYRIKDYEGLKDEKVDIFNTEDKKIEASEVKKFFKLKPYCKIYKVRTKLGYETIATEDHPFYTPNGMVELKNLKVNDRVAIYPYEGVEYEEPTDDIIIDENDIIKCMDELNLSKKSKEIILRKLKERSLIPLTYNHKKLPYLLKIMGFIFGDGSINFIGKRGDGIIHFSSKHREDLERIREDIKKIGYTPSRVYKRENSCHFFYVNSSSLVVLLHALGVPLGNKTLKKYNFPEWVFNCKLWQKRLFLSSLFGAELRKPYLRKDRKALFTFPTLEIFKNIKIKEDALRFLENIAKLLNEFGVEATITKRNSTHKRTDGIGTVRYVLTIIGTSKNLINLWAKIGYEYNRERQELGCYAVAFLKYREKEINRRKALVEKVKELFNEGKKPSEIIRLLNINKEDERFVKDIWNKLKNGKEIKEIRVPSNFPSYEEFIKERKIGDGLIWDEIESIDEVDDIDEVYDFTINHKDHNFIADSFLVSNCIGGVAAFDQREGVISPGGVGFDVNCGVRLIKTNLTKEEVQPKIKELIKTLFKNVPSGLGSKGILKFSKGVMDDVLEEGVRWAVKEGYGWKEDLEFIEENGCMEDADASYVSDKAKERGRVQLGSLGSGNHFLEVQYVEKVFDEEAAEIYGIEENQVVVLVHTGSRGLGHQICTDYLRIMEKAAKNYGIKLPDRQLACAPFESEEGQSYFKAMCCGANYAWANRQMITHWVRESFEEVFKIHAEDLEMSIVYDVAHNIAKKEEHTIDGRKVKVIVHRKGATRAFPPKHPQIPKEYKDVGQPVIIPGDMGTASYLMRGTEIAMKETFGSTAHGAGRKLSRAKALKLWKGKEIQKRLAEMGIIAMSDSKAVMAEEAPEAYKSVDLVADTCHRAGISLKVARMRPLGVIKG</sequence>
<dbReference type="OrthoDB" id="9887at2157"/>
<feature type="binding site" evidence="19">
    <location>
        <begin position="696"/>
        <end position="700"/>
    </location>
    <ligand>
        <name>GMP</name>
        <dbReference type="ChEBI" id="CHEBI:58115"/>
    </ligand>
</feature>
<evidence type="ECO:0000256" key="3">
    <source>
        <dbReference type="ARBA" id="ARBA00022598"/>
    </source>
</evidence>
<evidence type="ECO:0000256" key="14">
    <source>
        <dbReference type="ARBA" id="ARBA00033766"/>
    </source>
</evidence>
<comment type="catalytic activity">
    <reaction evidence="17">
        <text>a 3'-end 2',3'-cyclophospho-ribonucleotide-RNA + a 5'-end dephospho-ribonucleoside-RNA + GTP + H2O = a ribonucleotidyl-ribonucleotide-RNA + GMP + diphosphate + H(+)</text>
        <dbReference type="Rhea" id="RHEA:68080"/>
        <dbReference type="Rhea" id="RHEA-COMP:10464"/>
        <dbReference type="Rhea" id="RHEA-COMP:13936"/>
        <dbReference type="Rhea" id="RHEA-COMP:17355"/>
        <dbReference type="ChEBI" id="CHEBI:15377"/>
        <dbReference type="ChEBI" id="CHEBI:15378"/>
        <dbReference type="ChEBI" id="CHEBI:33019"/>
        <dbReference type="ChEBI" id="CHEBI:37565"/>
        <dbReference type="ChEBI" id="CHEBI:58115"/>
        <dbReference type="ChEBI" id="CHEBI:83064"/>
        <dbReference type="ChEBI" id="CHEBI:138284"/>
        <dbReference type="ChEBI" id="CHEBI:173118"/>
        <dbReference type="EC" id="6.5.1.8"/>
    </reaction>
</comment>
<feature type="binding site" evidence="19">
    <location>
        <position position="878"/>
    </location>
    <ligand>
        <name>GMP</name>
        <dbReference type="ChEBI" id="CHEBI:58115"/>
    </ligand>
</feature>
<dbReference type="GO" id="GO:0006388">
    <property type="term" value="P:tRNA splicing, via endonucleolytic cleavage and ligation"/>
    <property type="evidence" value="ECO:0007669"/>
    <property type="project" value="UniProtKB-ARBA"/>
</dbReference>
<dbReference type="SUPFAM" id="SSF55608">
    <property type="entry name" value="Homing endonucleases"/>
    <property type="match status" value="1"/>
</dbReference>
<dbReference type="NCBIfam" id="TIGR01443">
    <property type="entry name" value="intein_Cterm"/>
    <property type="match status" value="1"/>
</dbReference>
<evidence type="ECO:0000256" key="2">
    <source>
        <dbReference type="ARBA" id="ARBA00011245"/>
    </source>
</evidence>
<dbReference type="SMART" id="SM00306">
    <property type="entry name" value="HintN"/>
    <property type="match status" value="1"/>
</dbReference>
<dbReference type="GO" id="GO:0005525">
    <property type="term" value="F:GTP binding"/>
    <property type="evidence" value="ECO:0007669"/>
    <property type="project" value="UniProtKB-KW"/>
</dbReference>
<dbReference type="Proteomes" id="UP000002063">
    <property type="component" value="Chromosome"/>
</dbReference>
<dbReference type="HOGENOM" id="CLU_012374_0_0_2"/>
<dbReference type="GO" id="GO:0004519">
    <property type="term" value="F:endonuclease activity"/>
    <property type="evidence" value="ECO:0007669"/>
    <property type="project" value="UniProtKB-KW"/>
</dbReference>
<keyword evidence="7" id="KW-0255">Endonuclease</keyword>
<feature type="binding site" evidence="20">
    <location>
        <position position="697"/>
    </location>
    <ligand>
        <name>Mn(2+)</name>
        <dbReference type="ChEBI" id="CHEBI:29035"/>
        <label>1</label>
    </ligand>
</feature>
<feature type="binding site" evidence="19">
    <location>
        <position position="973"/>
    </location>
    <ligand>
        <name>GMP</name>
        <dbReference type="ChEBI" id="CHEBI:58115"/>
    </ligand>
</feature>
<dbReference type="KEGG" id="mvu:Metvu_1561"/>
<dbReference type="InterPro" id="IPR036844">
    <property type="entry name" value="Hint_dom_sf"/>
</dbReference>
<evidence type="ECO:0000256" key="17">
    <source>
        <dbReference type="ARBA" id="ARBA00049514"/>
    </source>
</evidence>
<comment type="cofactor">
    <cofactor evidence="20 21">
        <name>Mn(2+)</name>
        <dbReference type="ChEBI" id="CHEBI:29035"/>
    </cofactor>
    <text evidence="20 21">Binds 2 manganese ions per subunit.</text>
</comment>
<dbReference type="CDD" id="cd00081">
    <property type="entry name" value="Hint"/>
    <property type="match status" value="2"/>
</dbReference>
<keyword evidence="8" id="KW-0378">Hydrolase</keyword>
<dbReference type="PRINTS" id="PR00379">
    <property type="entry name" value="INTEIN"/>
</dbReference>
<dbReference type="SMART" id="SM00305">
    <property type="entry name" value="HintC"/>
    <property type="match status" value="1"/>
</dbReference>
<dbReference type="GO" id="GO:0006314">
    <property type="term" value="P:intron homing"/>
    <property type="evidence" value="ECO:0007669"/>
    <property type="project" value="UniProtKB-KW"/>
</dbReference>
<gene>
    <name evidence="21" type="primary">rtcB</name>
    <name evidence="23" type="ordered locus">Metvu_1561</name>
</gene>
<feature type="binding site" evidence="19">
    <location>
        <begin position="871"/>
        <end position="874"/>
    </location>
    <ligand>
        <name>GMP</name>
        <dbReference type="ChEBI" id="CHEBI:58115"/>
    </ligand>
</feature>
<dbReference type="GO" id="GO:0003972">
    <property type="term" value="F:RNA ligase (ATP) activity"/>
    <property type="evidence" value="ECO:0007669"/>
    <property type="project" value="TreeGrafter"/>
</dbReference>
<dbReference type="InterPro" id="IPR003586">
    <property type="entry name" value="Hint_dom_C"/>
</dbReference>
<keyword evidence="12 19" id="KW-0342">GTP-binding</keyword>
<dbReference type="InterPro" id="IPR001233">
    <property type="entry name" value="RtcB"/>
</dbReference>
<dbReference type="PANTHER" id="PTHR11118:SF1">
    <property type="entry name" value="RNA-SPLICING LIGASE RTCB HOMOLOG"/>
    <property type="match status" value="1"/>
</dbReference>
<comment type="catalytic activity">
    <reaction evidence="16">
        <text>a 3'-end 3'-phospho-ribonucleotide-RNA + a 5'-end dephospho-ribonucleoside-RNA + GTP = a ribonucleotidyl-ribonucleotide-RNA + GMP + diphosphate</text>
        <dbReference type="Rhea" id="RHEA:68076"/>
        <dbReference type="Rhea" id="RHEA-COMP:10463"/>
        <dbReference type="Rhea" id="RHEA-COMP:13936"/>
        <dbReference type="Rhea" id="RHEA-COMP:17355"/>
        <dbReference type="ChEBI" id="CHEBI:33019"/>
        <dbReference type="ChEBI" id="CHEBI:37565"/>
        <dbReference type="ChEBI" id="CHEBI:58115"/>
        <dbReference type="ChEBI" id="CHEBI:83062"/>
        <dbReference type="ChEBI" id="CHEBI:138284"/>
        <dbReference type="ChEBI" id="CHEBI:173118"/>
        <dbReference type="EC" id="6.5.1.8"/>
    </reaction>
</comment>
<dbReference type="Gene3D" id="3.10.28.10">
    <property type="entry name" value="Homing endonucleases"/>
    <property type="match status" value="1"/>
</dbReference>
<evidence type="ECO:0000256" key="12">
    <source>
        <dbReference type="ARBA" id="ARBA00023134"/>
    </source>
</evidence>
<evidence type="ECO:0000256" key="4">
    <source>
        <dbReference type="ARBA" id="ARBA00022722"/>
    </source>
</evidence>
<keyword evidence="3 21" id="KW-0436">Ligase</keyword>
<feature type="binding site" evidence="19">
    <location>
        <begin position="897"/>
        <end position="900"/>
    </location>
    <ligand>
        <name>GMP</name>
        <dbReference type="ChEBI" id="CHEBI:58115"/>
    </ligand>
</feature>
<dbReference type="eggNOG" id="arCOG04246">
    <property type="taxonomic scope" value="Archaea"/>
</dbReference>
<evidence type="ECO:0000256" key="7">
    <source>
        <dbReference type="ARBA" id="ARBA00022759"/>
    </source>
</evidence>
<evidence type="ECO:0000256" key="20">
    <source>
        <dbReference type="PIRSR" id="PIRSR601233-3"/>
    </source>
</evidence>
<evidence type="ECO:0000256" key="15">
    <source>
        <dbReference type="ARBA" id="ARBA00045316"/>
    </source>
</evidence>
<evidence type="ECO:0000256" key="9">
    <source>
        <dbReference type="ARBA" id="ARBA00022813"/>
    </source>
</evidence>
<dbReference type="PANTHER" id="PTHR11118">
    <property type="entry name" value="RNA-SPLICING LIGASE RTCB HOMOLOG"/>
    <property type="match status" value="1"/>
</dbReference>
<evidence type="ECO:0000256" key="8">
    <source>
        <dbReference type="ARBA" id="ARBA00022801"/>
    </source>
</evidence>
<dbReference type="InterPro" id="IPR004042">
    <property type="entry name" value="Intein_endonuc_central"/>
</dbReference>
<keyword evidence="10" id="KW-0404">Intron homing</keyword>
<dbReference type="InterPro" id="IPR006142">
    <property type="entry name" value="INTEIN"/>
</dbReference>
<proteinExistence type="inferred from homology"/>
<name>C9RDN5_METVM</name>